<dbReference type="EMBL" id="KV441477">
    <property type="protein sequence ID" value="OAG21194.1"/>
    <property type="molecule type" value="Genomic_DNA"/>
</dbReference>
<dbReference type="InterPro" id="IPR001128">
    <property type="entry name" value="Cyt_P450"/>
</dbReference>
<comment type="similarity">
    <text evidence="2 6">Belongs to the cytochrome P450 family.</text>
</comment>
<reference evidence="8" key="3">
    <citation type="journal article" date="2019" name="J. ISSAAS">
        <title>Genomics, evolutionary history and diagnostics of the Alternaria alternata species group including apple and Asian pear pathotypes.</title>
        <authorList>
            <person name="Armitage A.D."/>
            <person name="Cockerton H.M."/>
            <person name="Sreenivasaprasad S."/>
            <person name="Woodhall J."/>
            <person name="Lane C."/>
            <person name="Harrison R.J."/>
            <person name="Clarkson J.P."/>
        </authorList>
    </citation>
    <scope>NUCLEOTIDE SEQUENCE</scope>
    <source>
        <strain evidence="8">FERA 1177</strain>
    </source>
</reference>
<dbReference type="CDD" id="cd11060">
    <property type="entry name" value="CYP57A1-like"/>
    <property type="match status" value="1"/>
</dbReference>
<dbReference type="PANTHER" id="PTHR24305:SF232">
    <property type="entry name" value="P450, PUTATIVE (EUROFUNG)-RELATED"/>
    <property type="match status" value="1"/>
</dbReference>
<dbReference type="SUPFAM" id="SSF48264">
    <property type="entry name" value="Cytochrome P450"/>
    <property type="match status" value="1"/>
</dbReference>
<dbReference type="GO" id="GO:0004497">
    <property type="term" value="F:monooxygenase activity"/>
    <property type="evidence" value="ECO:0007669"/>
    <property type="project" value="UniProtKB-KW"/>
</dbReference>
<feature type="binding site" description="axial binding residue" evidence="5">
    <location>
        <position position="455"/>
    </location>
    <ligand>
        <name>heme</name>
        <dbReference type="ChEBI" id="CHEBI:30413"/>
    </ligand>
    <ligandPart>
        <name>Fe</name>
        <dbReference type="ChEBI" id="CHEBI:18248"/>
    </ligandPart>
</feature>
<evidence type="ECO:0000313" key="8">
    <source>
        <dbReference type="EMBL" id="RYN76065.1"/>
    </source>
</evidence>
<dbReference type="GeneID" id="29110546"/>
<organism evidence="7 9">
    <name type="scientific">Alternaria alternata</name>
    <name type="common">Alternaria rot fungus</name>
    <name type="synonym">Torula alternata</name>
    <dbReference type="NCBI Taxonomy" id="5599"/>
    <lineage>
        <taxon>Eukaryota</taxon>
        <taxon>Fungi</taxon>
        <taxon>Dikarya</taxon>
        <taxon>Ascomycota</taxon>
        <taxon>Pezizomycotina</taxon>
        <taxon>Dothideomycetes</taxon>
        <taxon>Pleosporomycetidae</taxon>
        <taxon>Pleosporales</taxon>
        <taxon>Pleosporineae</taxon>
        <taxon>Pleosporaceae</taxon>
        <taxon>Alternaria</taxon>
        <taxon>Alternaria sect. Alternaria</taxon>
        <taxon>Alternaria alternata complex</taxon>
    </lineage>
</organism>
<dbReference type="GO" id="GO:0005506">
    <property type="term" value="F:iron ion binding"/>
    <property type="evidence" value="ECO:0007669"/>
    <property type="project" value="InterPro"/>
</dbReference>
<reference evidence="7 9" key="1">
    <citation type="submission" date="2016-05" db="EMBL/GenBank/DDBJ databases">
        <title>Comparative analysis of secretome profiles of manganese(II)-oxidizing ascomycete fungi.</title>
        <authorList>
            <consortium name="DOE Joint Genome Institute"/>
            <person name="Zeiner C.A."/>
            <person name="Purvine S.O."/>
            <person name="Zink E.M."/>
            <person name="Wu S."/>
            <person name="Pasa-Tolic L."/>
            <person name="Chaput D.L."/>
            <person name="Haridas S."/>
            <person name="Grigoriev I.V."/>
            <person name="Santelli C.M."/>
            <person name="Hansel C.M."/>
        </authorList>
    </citation>
    <scope>NUCLEOTIDE SEQUENCE [LARGE SCALE GENOMIC DNA]</scope>
    <source>
        <strain evidence="7 9">SRC1lrK2f</strain>
    </source>
</reference>
<dbReference type="GO" id="GO:0020037">
    <property type="term" value="F:heme binding"/>
    <property type="evidence" value="ECO:0007669"/>
    <property type="project" value="InterPro"/>
</dbReference>
<protein>
    <submittedName>
        <fullName evidence="7">Cytochrome P450</fullName>
    </submittedName>
</protein>
<keyword evidence="3 5" id="KW-0479">Metal-binding</keyword>
<dbReference type="GO" id="GO:0016705">
    <property type="term" value="F:oxidoreductase activity, acting on paired donors, with incorporation or reduction of molecular oxygen"/>
    <property type="evidence" value="ECO:0007669"/>
    <property type="project" value="InterPro"/>
</dbReference>
<dbReference type="OMA" id="HEPLEYA"/>
<dbReference type="Proteomes" id="UP000077248">
    <property type="component" value="Unassembled WGS sequence"/>
</dbReference>
<name>A0A177DML4_ALTAL</name>
<comment type="cofactor">
    <cofactor evidence="1 5">
        <name>heme</name>
        <dbReference type="ChEBI" id="CHEBI:30413"/>
    </cofactor>
</comment>
<evidence type="ECO:0000256" key="6">
    <source>
        <dbReference type="RuleBase" id="RU000461"/>
    </source>
</evidence>
<evidence type="ECO:0000256" key="1">
    <source>
        <dbReference type="ARBA" id="ARBA00001971"/>
    </source>
</evidence>
<dbReference type="Gene3D" id="1.10.630.10">
    <property type="entry name" value="Cytochrome P450"/>
    <property type="match status" value="1"/>
</dbReference>
<evidence type="ECO:0000256" key="3">
    <source>
        <dbReference type="ARBA" id="ARBA00022723"/>
    </source>
</evidence>
<dbReference type="PRINTS" id="PR00385">
    <property type="entry name" value="P450"/>
</dbReference>
<evidence type="ECO:0000256" key="2">
    <source>
        <dbReference type="ARBA" id="ARBA00010617"/>
    </source>
</evidence>
<proteinExistence type="inferred from homology"/>
<dbReference type="VEuPathDB" id="FungiDB:CC77DRAFT_1019979"/>
<dbReference type="EMBL" id="PDXD01000013">
    <property type="protein sequence ID" value="RYN76065.1"/>
    <property type="molecule type" value="Genomic_DNA"/>
</dbReference>
<dbReference type="PRINTS" id="PR00465">
    <property type="entry name" value="EP450IV"/>
</dbReference>
<keyword evidence="6" id="KW-0503">Monooxygenase</keyword>
<evidence type="ECO:0000313" key="7">
    <source>
        <dbReference type="EMBL" id="OAG21194.1"/>
    </source>
</evidence>
<evidence type="ECO:0000256" key="4">
    <source>
        <dbReference type="ARBA" id="ARBA00023004"/>
    </source>
</evidence>
<evidence type="ECO:0000256" key="5">
    <source>
        <dbReference type="PIRSR" id="PIRSR602403-1"/>
    </source>
</evidence>
<dbReference type="STRING" id="5599.A0A177DML4"/>
<keyword evidence="6" id="KW-0560">Oxidoreductase</keyword>
<dbReference type="InterPro" id="IPR017972">
    <property type="entry name" value="Cyt_P450_CS"/>
</dbReference>
<dbReference type="AlphaFoldDB" id="A0A177DML4"/>
<dbReference type="PANTHER" id="PTHR24305">
    <property type="entry name" value="CYTOCHROME P450"/>
    <property type="match status" value="1"/>
</dbReference>
<dbReference type="PROSITE" id="PS00086">
    <property type="entry name" value="CYTOCHROME_P450"/>
    <property type="match status" value="1"/>
</dbReference>
<keyword evidence="9" id="KW-1185">Reference proteome</keyword>
<dbReference type="InterPro" id="IPR050121">
    <property type="entry name" value="Cytochrome_P450_monoxygenase"/>
</dbReference>
<dbReference type="InterPro" id="IPR036396">
    <property type="entry name" value="Cyt_P450_sf"/>
</dbReference>
<evidence type="ECO:0000313" key="10">
    <source>
        <dbReference type="Proteomes" id="UP000291422"/>
    </source>
</evidence>
<dbReference type="RefSeq" id="XP_018386615.1">
    <property type="nucleotide sequence ID" value="XM_018524952.1"/>
</dbReference>
<reference evidence="10" key="2">
    <citation type="journal article" date="2019" name="bioRxiv">
        <title>Genomics, evolutionary history and diagnostics of the Alternaria alternata species group including apple and Asian pear pathotypes.</title>
        <authorList>
            <person name="Armitage A.D."/>
            <person name="Cockerton H.M."/>
            <person name="Sreenivasaprasad S."/>
            <person name="Woodhall J.W."/>
            <person name="Lane C.R."/>
            <person name="Harrison R.J."/>
            <person name="Clarkson J.P."/>
        </authorList>
    </citation>
    <scope>NUCLEOTIDE SEQUENCE [LARGE SCALE GENOMIC DNA]</scope>
    <source>
        <strain evidence="10">FERA 1177</strain>
    </source>
</reference>
<dbReference type="InterPro" id="IPR002403">
    <property type="entry name" value="Cyt_P450_E_grp-IV"/>
</dbReference>
<dbReference type="Proteomes" id="UP000291422">
    <property type="component" value="Unassembled WGS sequence"/>
</dbReference>
<keyword evidence="5 6" id="KW-0349">Heme</keyword>
<evidence type="ECO:0000313" key="9">
    <source>
        <dbReference type="Proteomes" id="UP000077248"/>
    </source>
</evidence>
<accession>A0A177DML4</accession>
<dbReference type="KEGG" id="aalt:CC77DRAFT_1019979"/>
<keyword evidence="4 5" id="KW-0408">Iron</keyword>
<dbReference type="Pfam" id="PF00067">
    <property type="entry name" value="p450"/>
    <property type="match status" value="1"/>
</dbReference>
<sequence length="513" mass="57956">MALMGLLAKAIGLGAILLITRYVLAYLQSPLKTIPGPFLAKFSDIWRFLNHYGQTHIETQRRLHEQHGDIVRLGPNTVSVADASLIKTIYNTRGTYLKSDYYTINDALQDGHIIQNIFSTRSNEFHSKGVKPVQKLYSLQNALQIESIMDDDLRTLCTQLDARFVEGANKDKTCDIADWISFFAWDFLGDMTWSKRIGFMEQGTDVGDMLGTAERVMRYFSVVGQIPSLDKWLGKNPSWPRSLYKFDDFSVAAGFSVERFMERMQKPELGDGKKDFLNGFLEAKKEFPELVTDNEVIGYMIINILGGADTLAIVIKAIFYHILKSPASKARLVEELVAANLSYPAPYTTIEHLPYLDACIKEGLRMHPVVGHILERVVPATGLALPNGETLPPGTIVGVNPWVVHYKESIFGAKTHEFRPERWLQGEQEEIGAYEARIKKMKDADLSFGGGNRICIGRPLALVEVYKVVATVFGRYKIELEDPSKEWDLHKQWFVWPHDIKVKLNPLESISAP</sequence>
<gene>
    <name evidence="8" type="ORF">AA0117_g6115</name>
    <name evidence="7" type="ORF">CC77DRAFT_1019979</name>
</gene>